<comment type="caution">
    <text evidence="1">The sequence shown here is derived from an EMBL/GenBank/DDBJ whole genome shotgun (WGS) entry which is preliminary data.</text>
</comment>
<evidence type="ECO:0000313" key="4">
    <source>
        <dbReference type="Proteomes" id="UP000077421"/>
    </source>
</evidence>
<keyword evidence="3" id="KW-1185">Reference proteome</keyword>
<dbReference type="PANTHER" id="PTHR43434">
    <property type="entry name" value="PHOSPHOGLYCOLATE PHOSPHATASE"/>
    <property type="match status" value="1"/>
</dbReference>
<dbReference type="Pfam" id="PF13419">
    <property type="entry name" value="HAD_2"/>
    <property type="match status" value="1"/>
</dbReference>
<dbReference type="EMBL" id="LSUQ01000083">
    <property type="protein sequence ID" value="OAG88369.1"/>
    <property type="molecule type" value="Genomic_DNA"/>
</dbReference>
<evidence type="ECO:0000313" key="3">
    <source>
        <dbReference type="Proteomes" id="UP000053557"/>
    </source>
</evidence>
<dbReference type="Proteomes" id="UP000077421">
    <property type="component" value="Unassembled WGS sequence"/>
</dbReference>
<dbReference type="STRING" id="1765683.B2M26_14865"/>
<dbReference type="PANTHER" id="PTHR43434:SF1">
    <property type="entry name" value="PHOSPHOGLYCOLATE PHOSPHATASE"/>
    <property type="match status" value="1"/>
</dbReference>
<dbReference type="Proteomes" id="UP000053557">
    <property type="component" value="Unassembled WGS sequence"/>
</dbReference>
<dbReference type="EMBL" id="LPVJ01000023">
    <property type="protein sequence ID" value="KUO96196.1"/>
    <property type="molecule type" value="Genomic_DNA"/>
</dbReference>
<organism evidence="1 3">
    <name type="scientific">Ferroacidibacillus organovorans</name>
    <dbReference type="NCBI Taxonomy" id="1765683"/>
    <lineage>
        <taxon>Bacteria</taxon>
        <taxon>Bacillati</taxon>
        <taxon>Bacillota</taxon>
        <taxon>Bacilli</taxon>
        <taxon>Bacillales</taxon>
        <taxon>Alicyclobacillaceae</taxon>
        <taxon>Ferroacidibacillus</taxon>
    </lineage>
</organism>
<accession>A0A117SY09</accession>
<dbReference type="InterPro" id="IPR006439">
    <property type="entry name" value="HAD-SF_hydro_IA"/>
</dbReference>
<dbReference type="GO" id="GO:0006281">
    <property type="term" value="P:DNA repair"/>
    <property type="evidence" value="ECO:0007669"/>
    <property type="project" value="TreeGrafter"/>
</dbReference>
<evidence type="ECO:0000313" key="1">
    <source>
        <dbReference type="EMBL" id="KUO96196.1"/>
    </source>
</evidence>
<dbReference type="InterPro" id="IPR041492">
    <property type="entry name" value="HAD_2"/>
</dbReference>
<sequence length="115" mass="12842">MGIVSSKWRFHVISELQSKKLDMFFDVVVAQEDTSRHKPYPDPLLLAARKLQGNPADCVYIGDQPSDVQSARAAGMINIAALWGDGKFERIQTASPNIMVQNPVEVLNFVSQLKR</sequence>
<gene>
    <name evidence="1" type="ORF">ATW55_14815</name>
    <name evidence="2" type="ORF">AYW79_14485</name>
</gene>
<evidence type="ECO:0000313" key="2">
    <source>
        <dbReference type="EMBL" id="OAG88369.1"/>
    </source>
</evidence>
<dbReference type="GO" id="GO:0008967">
    <property type="term" value="F:phosphoglycolate phosphatase activity"/>
    <property type="evidence" value="ECO:0007669"/>
    <property type="project" value="TreeGrafter"/>
</dbReference>
<dbReference type="AlphaFoldDB" id="A0A117SY09"/>
<name>A0A117SY09_9BACL</name>
<reference evidence="1 3" key="1">
    <citation type="submission" date="2015-12" db="EMBL/GenBank/DDBJ databases">
        <title>Draft genome sequence of Acidibacillus ferrooxidans ITV001, isolated from a chalcopyrite acid mine drainage site in Brazil.</title>
        <authorList>
            <person name="Dall'Agnol H."/>
            <person name="Nancucheo I."/>
            <person name="Johnson B."/>
            <person name="Oliveira R."/>
            <person name="Leite L."/>
            <person name="Pylro V."/>
            <person name="Nunes G.L."/>
            <person name="Tzotzos G."/>
            <person name="Fernandes G.R."/>
            <person name="Dutra J."/>
            <person name="Orellana S.C."/>
            <person name="Oliveira G."/>
        </authorList>
    </citation>
    <scope>NUCLEOTIDE SEQUENCE [LARGE SCALE GENOMIC DNA]</scope>
    <source>
        <strain evidence="1">ITV001</strain>
        <strain evidence="3">ITV01</strain>
    </source>
</reference>
<reference evidence="2 4" key="2">
    <citation type="submission" date="2016-02" db="EMBL/GenBank/DDBJ databases">
        <title>Draft genome sequence of Acidibacillus ferrooxidans SLC66.</title>
        <authorList>
            <person name="Oliveira G."/>
            <person name="Nancucheo I."/>
            <person name="Dall'Agnol H."/>
            <person name="Johnson B."/>
            <person name="Oliveira R."/>
            <person name="Nunes G.L."/>
            <person name="Tzotzos G."/>
            <person name="Orellana S.C."/>
            <person name="Salim A.C."/>
            <person name="Araujo F.M."/>
        </authorList>
    </citation>
    <scope>NUCLEOTIDE SEQUENCE [LARGE SCALE GENOMIC DNA]</scope>
    <source>
        <strain evidence="2 4">SLC66</strain>
    </source>
</reference>
<evidence type="ECO:0008006" key="5">
    <source>
        <dbReference type="Google" id="ProtNLM"/>
    </source>
</evidence>
<dbReference type="NCBIfam" id="TIGR01549">
    <property type="entry name" value="HAD-SF-IA-v1"/>
    <property type="match status" value="1"/>
</dbReference>
<dbReference type="InterPro" id="IPR023214">
    <property type="entry name" value="HAD_sf"/>
</dbReference>
<dbReference type="InterPro" id="IPR036412">
    <property type="entry name" value="HAD-like_sf"/>
</dbReference>
<dbReference type="SUPFAM" id="SSF56784">
    <property type="entry name" value="HAD-like"/>
    <property type="match status" value="1"/>
</dbReference>
<dbReference type="NCBIfam" id="TIGR01509">
    <property type="entry name" value="HAD-SF-IA-v3"/>
    <property type="match status" value="1"/>
</dbReference>
<proteinExistence type="predicted"/>
<dbReference type="InterPro" id="IPR050155">
    <property type="entry name" value="HAD-like_hydrolase_sf"/>
</dbReference>
<dbReference type="Gene3D" id="3.40.50.1000">
    <property type="entry name" value="HAD superfamily/HAD-like"/>
    <property type="match status" value="1"/>
</dbReference>
<protein>
    <recommendedName>
        <fullName evidence="5">HAD family hydrolase</fullName>
    </recommendedName>
</protein>